<sequence>MGVMNAMKTASVASERFTVQPALTAVHRAKGDGKRPGPGVGASGIDAERVQTESGEVRVAAADVDL</sequence>
<reference evidence="2 3" key="1">
    <citation type="submission" date="2016-11" db="EMBL/GenBank/DDBJ databases">
        <authorList>
            <person name="Jaros S."/>
            <person name="Januszkiewicz K."/>
            <person name="Wedrychowicz H."/>
        </authorList>
    </citation>
    <scope>NUCLEOTIDE SEQUENCE [LARGE SCALE GENOMIC DNA]</scope>
    <source>
        <strain evidence="2 3">OK807</strain>
    </source>
</reference>
<dbReference type="EMBL" id="FPJO01000029">
    <property type="protein sequence ID" value="SFY42188.1"/>
    <property type="molecule type" value="Genomic_DNA"/>
</dbReference>
<evidence type="ECO:0000313" key="2">
    <source>
        <dbReference type="EMBL" id="SFY42188.1"/>
    </source>
</evidence>
<name>A0A1K2F4L6_STRAR</name>
<gene>
    <name evidence="2" type="ORF">SAMN02787144_102963</name>
</gene>
<organism evidence="2 3">
    <name type="scientific">Streptomyces atratus</name>
    <dbReference type="NCBI Taxonomy" id="1893"/>
    <lineage>
        <taxon>Bacteria</taxon>
        <taxon>Bacillati</taxon>
        <taxon>Actinomycetota</taxon>
        <taxon>Actinomycetes</taxon>
        <taxon>Kitasatosporales</taxon>
        <taxon>Streptomycetaceae</taxon>
        <taxon>Streptomyces</taxon>
    </lineage>
</organism>
<proteinExistence type="predicted"/>
<protein>
    <submittedName>
        <fullName evidence="2">Uncharacterized protein</fullName>
    </submittedName>
</protein>
<accession>A0A1K2F4L6</accession>
<evidence type="ECO:0000313" key="3">
    <source>
        <dbReference type="Proteomes" id="UP000181909"/>
    </source>
</evidence>
<dbReference type="AlphaFoldDB" id="A0A1K2F4L6"/>
<evidence type="ECO:0000256" key="1">
    <source>
        <dbReference type="SAM" id="MobiDB-lite"/>
    </source>
</evidence>
<feature type="region of interest" description="Disordered" evidence="1">
    <location>
        <begin position="27"/>
        <end position="56"/>
    </location>
</feature>
<dbReference type="Proteomes" id="UP000181909">
    <property type="component" value="Unassembled WGS sequence"/>
</dbReference>